<reference evidence="1" key="1">
    <citation type="submission" date="2023-03" db="EMBL/GenBank/DDBJ databases">
        <title>Massive genome expansion in bonnet fungi (Mycena s.s.) driven by repeated elements and novel gene families across ecological guilds.</title>
        <authorList>
            <consortium name="Lawrence Berkeley National Laboratory"/>
            <person name="Harder C.B."/>
            <person name="Miyauchi S."/>
            <person name="Viragh M."/>
            <person name="Kuo A."/>
            <person name="Thoen E."/>
            <person name="Andreopoulos B."/>
            <person name="Lu D."/>
            <person name="Skrede I."/>
            <person name="Drula E."/>
            <person name="Henrissat B."/>
            <person name="Morin E."/>
            <person name="Kohler A."/>
            <person name="Barry K."/>
            <person name="LaButti K."/>
            <person name="Morin E."/>
            <person name="Salamov A."/>
            <person name="Lipzen A."/>
            <person name="Mereny Z."/>
            <person name="Hegedus B."/>
            <person name="Baldrian P."/>
            <person name="Stursova M."/>
            <person name="Weitz H."/>
            <person name="Taylor A."/>
            <person name="Grigoriev I.V."/>
            <person name="Nagy L.G."/>
            <person name="Martin F."/>
            <person name="Kauserud H."/>
        </authorList>
    </citation>
    <scope>NUCLEOTIDE SEQUENCE</scope>
    <source>
        <strain evidence="1">CBHHK173m</strain>
    </source>
</reference>
<keyword evidence="2" id="KW-1185">Reference proteome</keyword>
<proteinExistence type="predicted"/>
<dbReference type="EMBL" id="JARJCN010000009">
    <property type="protein sequence ID" value="KAJ7097916.1"/>
    <property type="molecule type" value="Genomic_DNA"/>
</dbReference>
<evidence type="ECO:0000313" key="1">
    <source>
        <dbReference type="EMBL" id="KAJ7097916.1"/>
    </source>
</evidence>
<protein>
    <submittedName>
        <fullName evidence="1">Uncharacterized protein</fullName>
    </submittedName>
</protein>
<comment type="caution">
    <text evidence="1">The sequence shown here is derived from an EMBL/GenBank/DDBJ whole genome shotgun (WGS) entry which is preliminary data.</text>
</comment>
<sequence>RTSRSTSHYYGTTSTTLTVVHIALACELVPPSHLLSARLTSSSVKRTNVLPTSTSCTQGLLSTTRRPRTTSFQLKHSVLNRDRLATTHAAAPGPTFRSP</sequence>
<organism evidence="1 2">
    <name type="scientific">Mycena belliarum</name>
    <dbReference type="NCBI Taxonomy" id="1033014"/>
    <lineage>
        <taxon>Eukaryota</taxon>
        <taxon>Fungi</taxon>
        <taxon>Dikarya</taxon>
        <taxon>Basidiomycota</taxon>
        <taxon>Agaricomycotina</taxon>
        <taxon>Agaricomycetes</taxon>
        <taxon>Agaricomycetidae</taxon>
        <taxon>Agaricales</taxon>
        <taxon>Marasmiineae</taxon>
        <taxon>Mycenaceae</taxon>
        <taxon>Mycena</taxon>
    </lineage>
</organism>
<accession>A0AAD6UG26</accession>
<evidence type="ECO:0000313" key="2">
    <source>
        <dbReference type="Proteomes" id="UP001222325"/>
    </source>
</evidence>
<feature type="non-terminal residue" evidence="1">
    <location>
        <position position="1"/>
    </location>
</feature>
<name>A0AAD6UG26_9AGAR</name>
<dbReference type="AlphaFoldDB" id="A0AAD6UG26"/>
<dbReference type="Proteomes" id="UP001222325">
    <property type="component" value="Unassembled WGS sequence"/>
</dbReference>
<gene>
    <name evidence="1" type="ORF">B0H15DRAFT_901837</name>
</gene>